<evidence type="ECO:0000256" key="8">
    <source>
        <dbReference type="ARBA" id="ARBA00022833"/>
    </source>
</evidence>
<dbReference type="GO" id="GO:0005886">
    <property type="term" value="C:plasma membrane"/>
    <property type="evidence" value="ECO:0007669"/>
    <property type="project" value="UniProtKB-SubCell"/>
</dbReference>
<feature type="domain" description="Peptidase M48" evidence="13">
    <location>
        <begin position="83"/>
        <end position="342"/>
    </location>
</feature>
<proteinExistence type="predicted"/>
<dbReference type="InterPro" id="IPR050083">
    <property type="entry name" value="HtpX_protease"/>
</dbReference>
<evidence type="ECO:0000313" key="15">
    <source>
        <dbReference type="Proteomes" id="UP000194873"/>
    </source>
</evidence>
<feature type="transmembrane region" description="Helical" evidence="12">
    <location>
        <begin position="196"/>
        <end position="214"/>
    </location>
</feature>
<evidence type="ECO:0000256" key="6">
    <source>
        <dbReference type="ARBA" id="ARBA00022723"/>
    </source>
</evidence>
<comment type="subcellular location">
    <subcellularLocation>
        <location evidence="2">Cell membrane</location>
        <topology evidence="2">Multi-pass membrane protein</topology>
    </subcellularLocation>
</comment>
<keyword evidence="11 12" id="KW-0472">Membrane</keyword>
<evidence type="ECO:0000259" key="13">
    <source>
        <dbReference type="Pfam" id="PF01435"/>
    </source>
</evidence>
<keyword evidence="4" id="KW-0645">Protease</keyword>
<keyword evidence="9 12" id="KW-1133">Transmembrane helix</keyword>
<dbReference type="InterPro" id="IPR001915">
    <property type="entry name" value="Peptidase_M48"/>
</dbReference>
<accession>A0A243WHS1</accession>
<dbReference type="PANTHER" id="PTHR43221:SF1">
    <property type="entry name" value="PROTEASE HTPX"/>
    <property type="match status" value="1"/>
</dbReference>
<dbReference type="GO" id="GO:0004222">
    <property type="term" value="F:metalloendopeptidase activity"/>
    <property type="evidence" value="ECO:0007669"/>
    <property type="project" value="InterPro"/>
</dbReference>
<keyword evidence="5 12" id="KW-0812">Transmembrane</keyword>
<gene>
    <name evidence="14" type="ORF">BXP70_03440</name>
</gene>
<keyword evidence="8" id="KW-0862">Zinc</keyword>
<evidence type="ECO:0000256" key="9">
    <source>
        <dbReference type="ARBA" id="ARBA00022989"/>
    </source>
</evidence>
<keyword evidence="15" id="KW-1185">Reference proteome</keyword>
<name>A0A243WHS1_9BACT</name>
<reference evidence="14 15" key="1">
    <citation type="submission" date="2017-01" db="EMBL/GenBank/DDBJ databases">
        <title>A new Hymenobacter.</title>
        <authorList>
            <person name="Liang Y."/>
            <person name="Feng F."/>
        </authorList>
    </citation>
    <scope>NUCLEOTIDE SEQUENCE [LARGE SCALE GENOMIC DNA]</scope>
    <source>
        <strain evidence="14">MIMBbqt21</strain>
    </source>
</reference>
<keyword evidence="3" id="KW-1003">Cell membrane</keyword>
<dbReference type="AlphaFoldDB" id="A0A243WHS1"/>
<dbReference type="PANTHER" id="PTHR43221">
    <property type="entry name" value="PROTEASE HTPX"/>
    <property type="match status" value="1"/>
</dbReference>
<evidence type="ECO:0000256" key="5">
    <source>
        <dbReference type="ARBA" id="ARBA00022692"/>
    </source>
</evidence>
<dbReference type="EMBL" id="MTSE01000002">
    <property type="protein sequence ID" value="OUJ75092.1"/>
    <property type="molecule type" value="Genomic_DNA"/>
</dbReference>
<feature type="transmembrane region" description="Helical" evidence="12">
    <location>
        <begin position="43"/>
        <end position="65"/>
    </location>
</feature>
<dbReference type="Gene3D" id="3.30.2010.10">
    <property type="entry name" value="Metalloproteases ('zincins'), catalytic domain"/>
    <property type="match status" value="1"/>
</dbReference>
<comment type="cofactor">
    <cofactor evidence="1">
        <name>Zn(2+)</name>
        <dbReference type="ChEBI" id="CHEBI:29105"/>
    </cofactor>
</comment>
<keyword evidence="7" id="KW-0378">Hydrolase</keyword>
<feature type="transmembrane region" description="Helical" evidence="12">
    <location>
        <begin position="9"/>
        <end position="31"/>
    </location>
</feature>
<dbReference type="GO" id="GO:0046872">
    <property type="term" value="F:metal ion binding"/>
    <property type="evidence" value="ECO:0007669"/>
    <property type="project" value="UniProtKB-KW"/>
</dbReference>
<sequence>MIAAMMTSILLFILLYLALLAAALWLVYFTLTMRLPTYTMWTALFHLGCVVAAAMVVVFLVKFFFKATHKEQDGQLRLAPEAQPELFAFIQQLCAESGAPMPKNIYIDAQVSASVSYDNTLRSLFLPTQKNLLIGLGLVNGLNLTEFKAVLAHEFGHFAQRTMRLGSYAYTASRIIHDMVYERDAWDETLSKWCQLDIRVSIVAWLMTTVVWAIRKVLELAFQGIHLVNASLSREMEFEADRMAVRMAGSDAICQALYQLGPVSTALQQAMGQLSTALEHKLATNDLFYHQTLCLRESLAERLTSTLPSSEGPKRLFKPDEVQVVEMYASHPADYLREQRAQALEVLGPVDERSPWLLFNNPDELRQSVTHIIYSGADTQLGTTLLPAQEIEEFLAAERHELTYHPQYAGTYDTRLLTLLDPSTFAELAETTTLPIDNLVEAHQALFGPELQARTDAAKTRHADLQRLALIQGKRTKESHFTVQGITYKVAEAASVTERLTQEKQQHTAWLATFDRQVVALHWHLSASNAPQRAAWLARYQVQYVIQQALETILQLLNDMRESIQEIFKKGQLTEREVGTFNILFRKRLDSFDAALQPLRVTELLPLVHLASYKTLYDFVMHSYEMPHVVLLSNNSLSDFLGVLDGSSERLQRLYFKNLGALLCLQEELVASAECQPKPTPTAELSLVKD</sequence>
<evidence type="ECO:0000256" key="4">
    <source>
        <dbReference type="ARBA" id="ARBA00022670"/>
    </source>
</evidence>
<evidence type="ECO:0000256" key="1">
    <source>
        <dbReference type="ARBA" id="ARBA00001947"/>
    </source>
</evidence>
<evidence type="ECO:0000256" key="12">
    <source>
        <dbReference type="SAM" id="Phobius"/>
    </source>
</evidence>
<evidence type="ECO:0000256" key="3">
    <source>
        <dbReference type="ARBA" id="ARBA00022475"/>
    </source>
</evidence>
<evidence type="ECO:0000256" key="10">
    <source>
        <dbReference type="ARBA" id="ARBA00023049"/>
    </source>
</evidence>
<comment type="caution">
    <text evidence="14">The sequence shown here is derived from an EMBL/GenBank/DDBJ whole genome shotgun (WGS) entry which is preliminary data.</text>
</comment>
<keyword evidence="10" id="KW-0482">Metalloprotease</keyword>
<dbReference type="CDD" id="cd07328">
    <property type="entry name" value="M48_Ste24p_like"/>
    <property type="match status" value="1"/>
</dbReference>
<organism evidence="14 15">
    <name type="scientific">Hymenobacter crusticola</name>
    <dbReference type="NCBI Taxonomy" id="1770526"/>
    <lineage>
        <taxon>Bacteria</taxon>
        <taxon>Pseudomonadati</taxon>
        <taxon>Bacteroidota</taxon>
        <taxon>Cytophagia</taxon>
        <taxon>Cytophagales</taxon>
        <taxon>Hymenobacteraceae</taxon>
        <taxon>Hymenobacter</taxon>
    </lineage>
</organism>
<evidence type="ECO:0000256" key="11">
    <source>
        <dbReference type="ARBA" id="ARBA00023136"/>
    </source>
</evidence>
<protein>
    <recommendedName>
        <fullName evidence="13">Peptidase M48 domain-containing protein</fullName>
    </recommendedName>
</protein>
<dbReference type="Pfam" id="PF01435">
    <property type="entry name" value="Peptidase_M48"/>
    <property type="match status" value="1"/>
</dbReference>
<keyword evidence="6" id="KW-0479">Metal-binding</keyword>
<dbReference type="GO" id="GO:0006508">
    <property type="term" value="P:proteolysis"/>
    <property type="evidence" value="ECO:0007669"/>
    <property type="project" value="UniProtKB-KW"/>
</dbReference>
<dbReference type="Proteomes" id="UP000194873">
    <property type="component" value="Unassembled WGS sequence"/>
</dbReference>
<evidence type="ECO:0000313" key="14">
    <source>
        <dbReference type="EMBL" id="OUJ75092.1"/>
    </source>
</evidence>
<evidence type="ECO:0000256" key="2">
    <source>
        <dbReference type="ARBA" id="ARBA00004651"/>
    </source>
</evidence>
<evidence type="ECO:0000256" key="7">
    <source>
        <dbReference type="ARBA" id="ARBA00022801"/>
    </source>
</evidence>